<evidence type="ECO:0000256" key="2">
    <source>
        <dbReference type="ARBA" id="ARBA00004496"/>
    </source>
</evidence>
<dbReference type="PANTHER" id="PTHR11264">
    <property type="entry name" value="URACIL-DNA GLYCOSYLASE"/>
    <property type="match status" value="1"/>
</dbReference>
<evidence type="ECO:0000256" key="11">
    <source>
        <dbReference type="ARBA" id="ARBA00023268"/>
    </source>
</evidence>
<dbReference type="InterPro" id="IPR002043">
    <property type="entry name" value="UDG_fam1"/>
</dbReference>
<comment type="caution">
    <text evidence="16">The sequence shown here is derived from an EMBL/GenBank/DDBJ whole genome shotgun (WGS) entry which is preliminary data.</text>
</comment>
<evidence type="ECO:0000256" key="10">
    <source>
        <dbReference type="ARBA" id="ARBA00023239"/>
    </source>
</evidence>
<feature type="region of interest" description="Disordered" evidence="14">
    <location>
        <begin position="121"/>
        <end position="153"/>
    </location>
</feature>
<evidence type="ECO:0000259" key="15">
    <source>
        <dbReference type="PROSITE" id="PS51068"/>
    </source>
</evidence>
<dbReference type="EMBL" id="JABMIG020000086">
    <property type="protein sequence ID" value="KAL3793880.1"/>
    <property type="molecule type" value="Genomic_DNA"/>
</dbReference>
<dbReference type="InterPro" id="IPR015886">
    <property type="entry name" value="H2TH_FPG"/>
</dbReference>
<dbReference type="SMART" id="SM00987">
    <property type="entry name" value="UreE_C"/>
    <property type="match status" value="1"/>
</dbReference>
<dbReference type="SUPFAM" id="SSF46946">
    <property type="entry name" value="S13-like H2TH domain"/>
    <property type="match status" value="1"/>
</dbReference>
<dbReference type="GO" id="GO:0003677">
    <property type="term" value="F:DNA binding"/>
    <property type="evidence" value="ECO:0007669"/>
    <property type="project" value="UniProtKB-KW"/>
</dbReference>
<organism evidence="16 17">
    <name type="scientific">Cyclotella cryptica</name>
    <dbReference type="NCBI Taxonomy" id="29204"/>
    <lineage>
        <taxon>Eukaryota</taxon>
        <taxon>Sar</taxon>
        <taxon>Stramenopiles</taxon>
        <taxon>Ochrophyta</taxon>
        <taxon>Bacillariophyta</taxon>
        <taxon>Coscinodiscophyceae</taxon>
        <taxon>Thalassiosirophycidae</taxon>
        <taxon>Stephanodiscales</taxon>
        <taxon>Stephanodiscaceae</taxon>
        <taxon>Cyclotella</taxon>
    </lineage>
</organism>
<dbReference type="NCBIfam" id="TIGR00628">
    <property type="entry name" value="ung"/>
    <property type="match status" value="1"/>
</dbReference>
<evidence type="ECO:0000256" key="6">
    <source>
        <dbReference type="ARBA" id="ARBA00022763"/>
    </source>
</evidence>
<reference evidence="16 17" key="1">
    <citation type="journal article" date="2020" name="G3 (Bethesda)">
        <title>Improved Reference Genome for Cyclotella cryptica CCMP332, a Model for Cell Wall Morphogenesis, Salinity Adaptation, and Lipid Production in Diatoms (Bacillariophyta).</title>
        <authorList>
            <person name="Roberts W.R."/>
            <person name="Downey K.M."/>
            <person name="Ruck E.C."/>
            <person name="Traller J.C."/>
            <person name="Alverson A.J."/>
        </authorList>
    </citation>
    <scope>NUCLEOTIDE SEQUENCE [LARGE SCALE GENOMIC DNA]</scope>
    <source>
        <strain evidence="16 17">CCMP332</strain>
    </source>
</reference>
<evidence type="ECO:0000256" key="5">
    <source>
        <dbReference type="ARBA" id="ARBA00022490"/>
    </source>
</evidence>
<dbReference type="NCBIfam" id="NF003591">
    <property type="entry name" value="PRK05254.1-4"/>
    <property type="match status" value="1"/>
</dbReference>
<comment type="similarity">
    <text evidence="4">Belongs to the FPG family.</text>
</comment>
<evidence type="ECO:0000256" key="9">
    <source>
        <dbReference type="ARBA" id="ARBA00023204"/>
    </source>
</evidence>
<accession>A0ABD3Q126</accession>
<dbReference type="GO" id="GO:0016829">
    <property type="term" value="F:lyase activity"/>
    <property type="evidence" value="ECO:0007669"/>
    <property type="project" value="UniProtKB-KW"/>
</dbReference>
<evidence type="ECO:0000256" key="7">
    <source>
        <dbReference type="ARBA" id="ARBA00022801"/>
    </source>
</evidence>
<keyword evidence="12" id="KW-0326">Glycosidase</keyword>
<dbReference type="NCBIfam" id="NF003592">
    <property type="entry name" value="PRK05254.1-5"/>
    <property type="match status" value="1"/>
</dbReference>
<comment type="similarity">
    <text evidence="3 13">Belongs to the uracil-DNA glycosylase (UDG) superfamily. UNG family.</text>
</comment>
<keyword evidence="8" id="KW-0238">DNA-binding</keyword>
<dbReference type="Pfam" id="PF06831">
    <property type="entry name" value="H2TH"/>
    <property type="match status" value="1"/>
</dbReference>
<dbReference type="SMART" id="SM00986">
    <property type="entry name" value="UDG"/>
    <property type="match status" value="1"/>
</dbReference>
<evidence type="ECO:0000256" key="14">
    <source>
        <dbReference type="SAM" id="MobiDB-lite"/>
    </source>
</evidence>
<dbReference type="GO" id="GO:0005634">
    <property type="term" value="C:nucleus"/>
    <property type="evidence" value="ECO:0007669"/>
    <property type="project" value="UniProtKB-SubCell"/>
</dbReference>
<evidence type="ECO:0000256" key="4">
    <source>
        <dbReference type="ARBA" id="ARBA00009409"/>
    </source>
</evidence>
<dbReference type="Proteomes" id="UP001516023">
    <property type="component" value="Unassembled WGS sequence"/>
</dbReference>
<evidence type="ECO:0000313" key="17">
    <source>
        <dbReference type="Proteomes" id="UP001516023"/>
    </source>
</evidence>
<sequence>MIFTVVIASALYIMTTLTVFSQAAWAFSVTVRTRNTLLASNRARIQRYSRQPITMMPEGPEVRTLVDQLQPAVGMRLVDFRFLSGRYVRHGRPAGFQAFARTMTPLDAAKVRDGKAIIHHSAGGSHNSNNGGGDNVGPYSATHSNDGNEGDGRNEAIDVITSLKCKGKFIYLTLDGGGMNPHENANGTTEDYKRSIWVTLGMTGRFVNEDEAYNSTNSWNEEASNPRWYMELMDLTTRRRKRIYYRDARNFGTLHFVLSAKELDDKLESLGADLLDKDTTEDVFLDVMNKSIQSRNICKMLMDQGKIAGIGNYILAEGLYRAKIDPFADLHEINLDQRRTLYHHLREVAFSSYAAQGLTRPNGGTYRNVDGHRGEFEFQLQCYGQSTSPNGNPVVKEVNGPHGRTIWFVAEEQLFMLPSQRFQYNISVDDSVVAESQTKGENSSKQPLDNSFARILSSQLTEMSWKHVLAPYMDSESFRALANSIQSDITGGATVYPAVEDIFAALNLCPLNEIKCVIVGQDPYHQPRQGHGLAFSVQKGVAVPPSLKNIFKEAMDDVGIEPPHHGNLECWARQGVLLLNTVLTVRRGEANSHAKLGWEGFTDLVIQAINNQANSVVFLLWGAPAAKKASCVDESRHTIIRTSHPSPLGATKTNSPFLGSRCFSRANDALIISGKEPIDWSVK</sequence>
<comment type="subcellular location">
    <subcellularLocation>
        <location evidence="2">Cytoplasm</location>
    </subcellularLocation>
    <subcellularLocation>
        <location evidence="13">Mitochondrion</location>
    </subcellularLocation>
    <subcellularLocation>
        <location evidence="13">Nucleus</location>
    </subcellularLocation>
</comment>
<dbReference type="GO" id="GO:0005739">
    <property type="term" value="C:mitochondrion"/>
    <property type="evidence" value="ECO:0007669"/>
    <property type="project" value="UniProtKB-SubCell"/>
</dbReference>
<dbReference type="AlphaFoldDB" id="A0ABD3Q126"/>
<name>A0ABD3Q126_9STRA</name>
<comment type="catalytic activity">
    <reaction evidence="13">
        <text>Hydrolyzes single-stranded DNA or mismatched double-stranded DNA and polynucleotides, releasing free uracil.</text>
        <dbReference type="EC" id="3.2.2.27"/>
    </reaction>
</comment>
<dbReference type="InterPro" id="IPR012319">
    <property type="entry name" value="FPG_cat"/>
</dbReference>
<dbReference type="InterPro" id="IPR035937">
    <property type="entry name" value="FPG_N"/>
</dbReference>
<keyword evidence="9 13" id="KW-0234">DNA repair</keyword>
<dbReference type="FunFam" id="3.40.470.10:FF:000008">
    <property type="entry name" value="Uracil-DNA glycosylase"/>
    <property type="match status" value="1"/>
</dbReference>
<dbReference type="InterPro" id="IPR005122">
    <property type="entry name" value="Uracil-DNA_glycosylase-like"/>
</dbReference>
<dbReference type="PROSITE" id="PS51068">
    <property type="entry name" value="FPG_CAT"/>
    <property type="match status" value="1"/>
</dbReference>
<dbReference type="EC" id="3.2.2.27" evidence="13"/>
<evidence type="ECO:0000256" key="12">
    <source>
        <dbReference type="ARBA" id="ARBA00023295"/>
    </source>
</evidence>
<keyword evidence="7 13" id="KW-0378">Hydrolase</keyword>
<keyword evidence="5" id="KW-0963">Cytoplasm</keyword>
<evidence type="ECO:0000256" key="8">
    <source>
        <dbReference type="ARBA" id="ARBA00023125"/>
    </source>
</evidence>
<keyword evidence="10" id="KW-0456">Lyase</keyword>
<dbReference type="CDD" id="cd10027">
    <property type="entry name" value="UDG-F1-like"/>
    <property type="match status" value="1"/>
</dbReference>
<keyword evidence="13" id="KW-0539">Nucleus</keyword>
<evidence type="ECO:0000256" key="1">
    <source>
        <dbReference type="ARBA" id="ARBA00002631"/>
    </source>
</evidence>
<evidence type="ECO:0000256" key="13">
    <source>
        <dbReference type="HAMAP-Rule" id="MF_03166"/>
    </source>
</evidence>
<feature type="active site" description="Proton acceptor" evidence="13">
    <location>
        <position position="522"/>
    </location>
</feature>
<keyword evidence="11" id="KW-0511">Multifunctional enzyme</keyword>
<gene>
    <name evidence="16" type="ORF">HJC23_002127</name>
</gene>
<proteinExistence type="inferred from homology"/>
<dbReference type="Gene3D" id="3.40.470.10">
    <property type="entry name" value="Uracil-DNA glycosylase-like domain"/>
    <property type="match status" value="1"/>
</dbReference>
<dbReference type="Gene3D" id="3.20.190.10">
    <property type="entry name" value="MutM-like, N-terminal"/>
    <property type="match status" value="2"/>
</dbReference>
<evidence type="ECO:0000256" key="3">
    <source>
        <dbReference type="ARBA" id="ARBA00008184"/>
    </source>
</evidence>
<feature type="domain" description="Formamidopyrimidine-DNA glycosylase catalytic" evidence="15">
    <location>
        <begin position="57"/>
        <end position="252"/>
    </location>
</feature>
<comment type="function">
    <text evidence="1 13">Excises uracil residues from the DNA which can arise as a result of misincorporation of dUMP residues by DNA polymerase or due to deamination of cytosine.</text>
</comment>
<evidence type="ECO:0000313" key="16">
    <source>
        <dbReference type="EMBL" id="KAL3793880.1"/>
    </source>
</evidence>
<dbReference type="GO" id="GO:0004844">
    <property type="term" value="F:uracil DNA N-glycosylase activity"/>
    <property type="evidence" value="ECO:0007669"/>
    <property type="project" value="UniProtKB-UniRule"/>
</dbReference>
<keyword evidence="6 13" id="KW-0227">DNA damage</keyword>
<dbReference type="SMART" id="SM01232">
    <property type="entry name" value="H2TH"/>
    <property type="match status" value="1"/>
</dbReference>
<dbReference type="InterPro" id="IPR010979">
    <property type="entry name" value="Ribosomal_uS13-like_H2TH"/>
</dbReference>
<dbReference type="GO" id="GO:0006284">
    <property type="term" value="P:base-excision repair"/>
    <property type="evidence" value="ECO:0007669"/>
    <property type="project" value="UniProtKB-UniRule"/>
</dbReference>
<dbReference type="InterPro" id="IPR036895">
    <property type="entry name" value="Uracil-DNA_glycosylase-like_sf"/>
</dbReference>
<dbReference type="NCBIfam" id="NF003588">
    <property type="entry name" value="PRK05254.1-1"/>
    <property type="match status" value="1"/>
</dbReference>
<keyword evidence="13" id="KW-0496">Mitochondrion</keyword>
<dbReference type="NCBIfam" id="NF003589">
    <property type="entry name" value="PRK05254.1-2"/>
    <property type="match status" value="1"/>
</dbReference>
<protein>
    <recommendedName>
        <fullName evidence="13">Uracil-DNA glycosylase</fullName>
        <shortName evidence="13">UDG</shortName>
        <ecNumber evidence="13">3.2.2.27</ecNumber>
    </recommendedName>
</protein>
<dbReference type="Gene3D" id="1.10.8.50">
    <property type="match status" value="1"/>
</dbReference>
<dbReference type="SMART" id="SM00898">
    <property type="entry name" value="Fapy_DNA_glyco"/>
    <property type="match status" value="1"/>
</dbReference>
<dbReference type="HAMAP" id="MF_00148">
    <property type="entry name" value="UDG"/>
    <property type="match status" value="1"/>
</dbReference>
<dbReference type="Pfam" id="PF03167">
    <property type="entry name" value="UDG"/>
    <property type="match status" value="1"/>
</dbReference>
<keyword evidence="17" id="KW-1185">Reference proteome</keyword>
<dbReference type="PANTHER" id="PTHR11264:SF0">
    <property type="entry name" value="URACIL-DNA GLYCOSYLASE"/>
    <property type="match status" value="1"/>
</dbReference>
<dbReference type="SUPFAM" id="SSF52141">
    <property type="entry name" value="Uracil-DNA glycosylase-like"/>
    <property type="match status" value="1"/>
</dbReference>